<name>M2U5P8_COCH5</name>
<organism evidence="3 4">
    <name type="scientific">Cochliobolus heterostrophus (strain C5 / ATCC 48332 / race O)</name>
    <name type="common">Southern corn leaf blight fungus</name>
    <name type="synonym">Bipolaris maydis</name>
    <dbReference type="NCBI Taxonomy" id="701091"/>
    <lineage>
        <taxon>Eukaryota</taxon>
        <taxon>Fungi</taxon>
        <taxon>Dikarya</taxon>
        <taxon>Ascomycota</taxon>
        <taxon>Pezizomycotina</taxon>
        <taxon>Dothideomycetes</taxon>
        <taxon>Pleosporomycetidae</taxon>
        <taxon>Pleosporales</taxon>
        <taxon>Pleosporineae</taxon>
        <taxon>Pleosporaceae</taxon>
        <taxon>Bipolaris</taxon>
    </lineage>
</organism>
<protein>
    <recommendedName>
        <fullName evidence="1">Polyketide synthase dehydratase domain-containing protein</fullName>
    </recommendedName>
</protein>
<evidence type="ECO:0000313" key="2">
    <source>
        <dbReference type="EMBL" id="EMD84666.1"/>
    </source>
</evidence>
<gene>
    <name evidence="3" type="ORF">COCHEDRAFT_1028971</name>
    <name evidence="2" type="ORF">COCHEDRAFT_1036037</name>
</gene>
<dbReference type="InterPro" id="IPR042104">
    <property type="entry name" value="PKS_dehydratase_sf"/>
</dbReference>
<reference evidence="3 4" key="1">
    <citation type="journal article" date="2012" name="PLoS Pathog.">
        <title>Diverse lifestyles and strategies of plant pathogenesis encoded in the genomes of eighteen Dothideomycetes fungi.</title>
        <authorList>
            <person name="Ohm R.A."/>
            <person name="Feau N."/>
            <person name="Henrissat B."/>
            <person name="Schoch C.L."/>
            <person name="Horwitz B.A."/>
            <person name="Barry K.W."/>
            <person name="Condon B.J."/>
            <person name="Copeland A.C."/>
            <person name="Dhillon B."/>
            <person name="Glaser F."/>
            <person name="Hesse C.N."/>
            <person name="Kosti I."/>
            <person name="LaButti K."/>
            <person name="Lindquist E.A."/>
            <person name="Lucas S."/>
            <person name="Salamov A.A."/>
            <person name="Bradshaw R.E."/>
            <person name="Ciuffetti L."/>
            <person name="Hamelin R.C."/>
            <person name="Kema G.H.J."/>
            <person name="Lawrence C."/>
            <person name="Scott J.A."/>
            <person name="Spatafora J.W."/>
            <person name="Turgeon B.G."/>
            <person name="de Wit P.J.G.M."/>
            <person name="Zhong S."/>
            <person name="Goodwin S.B."/>
            <person name="Grigoriev I.V."/>
        </authorList>
    </citation>
    <scope>NUCLEOTIDE SEQUENCE [LARGE SCALE GENOMIC DNA]</scope>
    <source>
        <strain evidence="3">C5</strain>
        <strain evidence="4">C5 / ATCC 48332 / race O</strain>
    </source>
</reference>
<dbReference type="Gene3D" id="3.10.129.110">
    <property type="entry name" value="Polyketide synthase dehydratase"/>
    <property type="match status" value="1"/>
</dbReference>
<dbReference type="HOGENOM" id="CLU_1331838_0_0_1"/>
<reference evidence="4" key="3">
    <citation type="journal article" date="2013" name="PLoS Genet.">
        <title>Comparative genome structure, secondary metabolite, and effector coding capacity across Cochliobolus pathogens.</title>
        <authorList>
            <person name="Condon B.J."/>
            <person name="Leng Y."/>
            <person name="Wu D."/>
            <person name="Bushley K.E."/>
            <person name="Ohm R.A."/>
            <person name="Otillar R."/>
            <person name="Martin J."/>
            <person name="Schackwitz W."/>
            <person name="Grimwood J."/>
            <person name="MohdZainudin N."/>
            <person name="Xue C."/>
            <person name="Wang R."/>
            <person name="Manning V.A."/>
            <person name="Dhillon B."/>
            <person name="Tu Z.J."/>
            <person name="Steffenson B.J."/>
            <person name="Salamov A."/>
            <person name="Sun H."/>
            <person name="Lowry S."/>
            <person name="LaButti K."/>
            <person name="Han J."/>
            <person name="Copeland A."/>
            <person name="Lindquist E."/>
            <person name="Barry K."/>
            <person name="Schmutz J."/>
            <person name="Baker S.E."/>
            <person name="Ciuffetti L.M."/>
            <person name="Grigoriev I.V."/>
            <person name="Zhong S."/>
            <person name="Turgeon B.G."/>
        </authorList>
    </citation>
    <scope>NUCLEOTIDE SEQUENCE [LARGE SCALE GENOMIC DNA]</scope>
    <source>
        <strain evidence="4">C5 / ATCC 48332 / race O</strain>
    </source>
</reference>
<evidence type="ECO:0000313" key="4">
    <source>
        <dbReference type="Proteomes" id="UP000016936"/>
    </source>
</evidence>
<dbReference type="Proteomes" id="UP000016936">
    <property type="component" value="Unassembled WGS sequence"/>
</dbReference>
<sequence>MPKLTALDAWTSYCTGMVRSGTTDDVVPTVDEPLPRHVLAMGWYETAKAIGLEYGTAFCGLDEIIAGTVELWARATVMDFDDTTRLVAWLWGLRRYCKRLCILTSIEKLVVWGATSDEMYIVAKARDYKGGFLSNIVVASPKGEPLIYMKSAGFLEVPLVQHNKERKLASYFHWITDIDFLSLRKQYAYMSLRELIALIGLKDPAL</sequence>
<dbReference type="Pfam" id="PF14765">
    <property type="entry name" value="PS-DH"/>
    <property type="match status" value="1"/>
</dbReference>
<dbReference type="STRING" id="701091.M2U5P8"/>
<dbReference type="AlphaFoldDB" id="M2U5P8"/>
<keyword evidence="4" id="KW-1185">Reference proteome</keyword>
<dbReference type="InterPro" id="IPR049551">
    <property type="entry name" value="PKS_DH_C"/>
</dbReference>
<reference evidence="3" key="2">
    <citation type="submission" date="2012-06" db="EMBL/GenBank/DDBJ databases">
        <title>Comparative genome structure, secondary metabolite and effector coding capacity across Cochliobolus pathogens.</title>
        <authorList>
            <consortium name="US DOE Joint Genome Institute (JGI-PGF)"/>
            <person name="Condon B.J."/>
            <person name="Leng Y."/>
            <person name="Wu D."/>
            <person name="Bushley K.E."/>
            <person name="Ohm R.A."/>
            <person name="Otillar R."/>
            <person name="Martin J."/>
            <person name="Schackwitz W."/>
            <person name="Grimwood J."/>
            <person name="MohdZainudin N."/>
            <person name="Xue C."/>
            <person name="Wang R."/>
            <person name="Dhillon B."/>
            <person name="Tu Z.J."/>
            <person name="Steffenson B.J."/>
            <person name="Salamov A."/>
            <person name="Sun H."/>
            <person name="Lowry S."/>
            <person name="LaButti K."/>
            <person name="Han J."/>
            <person name="Copeland A."/>
            <person name="Lindquist E."/>
            <person name="Lucas S."/>
            <person name="Barry K."/>
            <person name="Schmutz J."/>
            <person name="Baker S."/>
            <person name="Grigoriev I.V."/>
            <person name="Zhong S."/>
            <person name="Turgeon B.G."/>
        </authorList>
    </citation>
    <scope>NUCLEOTIDE SEQUENCE</scope>
    <source>
        <strain evidence="3">C5</strain>
    </source>
</reference>
<dbReference type="EMBL" id="KB445633">
    <property type="protein sequence ID" value="EMD84666.1"/>
    <property type="molecule type" value="Genomic_DNA"/>
</dbReference>
<evidence type="ECO:0000259" key="1">
    <source>
        <dbReference type="Pfam" id="PF14765"/>
    </source>
</evidence>
<evidence type="ECO:0000313" key="3">
    <source>
        <dbReference type="EMBL" id="EMD93849.1"/>
    </source>
</evidence>
<accession>M2U5P8</accession>
<dbReference type="EMBL" id="KB445573">
    <property type="protein sequence ID" value="EMD93849.1"/>
    <property type="molecule type" value="Genomic_DNA"/>
</dbReference>
<proteinExistence type="predicted"/>
<feature type="domain" description="Polyketide synthase dehydratase" evidence="1">
    <location>
        <begin position="28"/>
        <end position="79"/>
    </location>
</feature>